<evidence type="ECO:0000313" key="2">
    <source>
        <dbReference type="EMBL" id="KJF79273.1"/>
    </source>
</evidence>
<keyword evidence="1" id="KW-0732">Signal</keyword>
<accession>A0A0D8LEU4</accession>
<dbReference type="EMBL" id="JZSH01000001">
    <property type="protein sequence ID" value="KJF79273.1"/>
    <property type="molecule type" value="Genomic_DNA"/>
</dbReference>
<dbReference type="PATRIC" id="fig|582.24.peg.6"/>
<evidence type="ECO:0000313" key="3">
    <source>
        <dbReference type="Proteomes" id="UP000032582"/>
    </source>
</evidence>
<gene>
    <name evidence="2" type="ORF">UA45_00020</name>
</gene>
<organism evidence="2 3">
    <name type="scientific">Morganella morganii</name>
    <name type="common">Proteus morganii</name>
    <dbReference type="NCBI Taxonomy" id="582"/>
    <lineage>
        <taxon>Bacteria</taxon>
        <taxon>Pseudomonadati</taxon>
        <taxon>Pseudomonadota</taxon>
        <taxon>Gammaproteobacteria</taxon>
        <taxon>Enterobacterales</taxon>
        <taxon>Morganellaceae</taxon>
        <taxon>Morganella</taxon>
    </lineage>
</organism>
<comment type="caution">
    <text evidence="2">The sequence shown here is derived from an EMBL/GenBank/DDBJ whole genome shotgun (WGS) entry which is preliminary data.</text>
</comment>
<proteinExistence type="predicted"/>
<dbReference type="Proteomes" id="UP000032582">
    <property type="component" value="Unassembled WGS sequence"/>
</dbReference>
<reference evidence="2 3" key="1">
    <citation type="submission" date="2015-02" db="EMBL/GenBank/DDBJ databases">
        <title>Whole genome shotgun sequencing of cultured foodborne pathogen.</title>
        <authorList>
            <person name="Timme R."/>
            <person name="Allard M.W."/>
            <person name="Strain E."/>
            <person name="Evans P.S."/>
            <person name="Brown E."/>
        </authorList>
    </citation>
    <scope>NUCLEOTIDE SEQUENCE [LARGE SCALE GENOMIC DNA]</scope>
    <source>
        <strain evidence="2 3">GCSL-TSO-24</strain>
    </source>
</reference>
<feature type="chain" id="PRO_5002332507" evidence="1">
    <location>
        <begin position="28"/>
        <end position="86"/>
    </location>
</feature>
<protein>
    <submittedName>
        <fullName evidence="2">Uncharacterized protein</fullName>
    </submittedName>
</protein>
<feature type="signal peptide" evidence="1">
    <location>
        <begin position="1"/>
        <end position="27"/>
    </location>
</feature>
<dbReference type="AlphaFoldDB" id="A0A0D8LEU4"/>
<sequence length="86" mass="9855">MDHLKRNLLKHSLLFSALAALPGGLSAAPEQPFITDIRGRQIDCRITPQRIYVADASLMFLYASLTGKQLTENWRRFRQHSVMRTD</sequence>
<name>A0A0D8LEU4_MORMO</name>
<evidence type="ECO:0000256" key="1">
    <source>
        <dbReference type="SAM" id="SignalP"/>
    </source>
</evidence>